<dbReference type="AlphaFoldDB" id="A0AA41VAX4"/>
<proteinExistence type="predicted"/>
<sequence length="90" mass="10220">MCFSFARMMELEEGSGSEASDTELLEKARVIEISEGTMRHDAGNVASAEKLISRNSWCSIIYRRGQKQLTRLFLKEAEHALHLCLSEEQN</sequence>
<keyword evidence="2" id="KW-1185">Reference proteome</keyword>
<dbReference type="EMBL" id="JAJJMA010186382">
    <property type="protein sequence ID" value="MCL7038074.1"/>
    <property type="molecule type" value="Genomic_DNA"/>
</dbReference>
<dbReference type="Proteomes" id="UP001177140">
    <property type="component" value="Unassembled WGS sequence"/>
</dbReference>
<accession>A0AA41VAX4</accession>
<comment type="caution">
    <text evidence="1">The sequence shown here is derived from an EMBL/GenBank/DDBJ whole genome shotgun (WGS) entry which is preliminary data.</text>
</comment>
<name>A0AA41VAX4_PAPNU</name>
<reference evidence="1" key="1">
    <citation type="submission" date="2022-03" db="EMBL/GenBank/DDBJ databases">
        <title>A functionally conserved STORR gene fusion in Papaver species that diverged 16.8 million years ago.</title>
        <authorList>
            <person name="Catania T."/>
        </authorList>
    </citation>
    <scope>NUCLEOTIDE SEQUENCE</scope>
    <source>
        <strain evidence="1">S-191538</strain>
    </source>
</reference>
<protein>
    <submittedName>
        <fullName evidence="1">Uncharacterized protein</fullName>
    </submittedName>
</protein>
<evidence type="ECO:0000313" key="2">
    <source>
        <dbReference type="Proteomes" id="UP001177140"/>
    </source>
</evidence>
<evidence type="ECO:0000313" key="1">
    <source>
        <dbReference type="EMBL" id="MCL7038074.1"/>
    </source>
</evidence>
<organism evidence="1 2">
    <name type="scientific">Papaver nudicaule</name>
    <name type="common">Iceland poppy</name>
    <dbReference type="NCBI Taxonomy" id="74823"/>
    <lineage>
        <taxon>Eukaryota</taxon>
        <taxon>Viridiplantae</taxon>
        <taxon>Streptophyta</taxon>
        <taxon>Embryophyta</taxon>
        <taxon>Tracheophyta</taxon>
        <taxon>Spermatophyta</taxon>
        <taxon>Magnoliopsida</taxon>
        <taxon>Ranunculales</taxon>
        <taxon>Papaveraceae</taxon>
        <taxon>Papaveroideae</taxon>
        <taxon>Papaver</taxon>
    </lineage>
</organism>
<gene>
    <name evidence="1" type="ORF">MKW94_000574</name>
</gene>